<proteinExistence type="predicted"/>
<comment type="caution">
    <text evidence="2">The sequence shown here is derived from an EMBL/GenBank/DDBJ whole genome shotgun (WGS) entry which is preliminary data.</text>
</comment>
<dbReference type="Proteomes" id="UP000663877">
    <property type="component" value="Unassembled WGS sequence"/>
</dbReference>
<dbReference type="PANTHER" id="PTHR36142">
    <property type="entry name" value="METALLO-HYDROLASE/OXIDOREDUCTASE SUPERFAMILY PROTEIN"/>
    <property type="match status" value="1"/>
</dbReference>
<evidence type="ECO:0000259" key="1">
    <source>
        <dbReference type="Pfam" id="PF12706"/>
    </source>
</evidence>
<evidence type="ECO:0000313" key="5">
    <source>
        <dbReference type="Proteomes" id="UP000663877"/>
    </source>
</evidence>
<name>A0A814TUT9_9BILA</name>
<dbReference type="Proteomes" id="UP000663832">
    <property type="component" value="Unassembled WGS sequence"/>
</dbReference>
<sequence>MSLTLRHLNDDTSWLIIYDNFKILLDPWLFGSQIDYFHYFSRQEHAIQPSIQNITRDLNMEIDAIIISHEFTDHCHEETLRSLSSTIPIYATTNAAKRIRRWNYFQYVYTIPILNNQSQLNISDRIRVGYIEEKGFLSLPSLHGATCISFLIDNQQWHSLLYIPHGCEQTSICEWFNKQSNVNICILLQGFDRVFNPIWLGGLLNYGCNQAAKLAIGLKVKHWIGTHDENKIASGLVSLFLKRHNYTIDDAKLELEKYKDENIIPNLHHIQNGNSITIDLTE</sequence>
<organism evidence="2 5">
    <name type="scientific">Adineta steineri</name>
    <dbReference type="NCBI Taxonomy" id="433720"/>
    <lineage>
        <taxon>Eukaryota</taxon>
        <taxon>Metazoa</taxon>
        <taxon>Spiralia</taxon>
        <taxon>Gnathifera</taxon>
        <taxon>Rotifera</taxon>
        <taxon>Eurotatoria</taxon>
        <taxon>Bdelloidea</taxon>
        <taxon>Adinetida</taxon>
        <taxon>Adinetidae</taxon>
        <taxon>Adineta</taxon>
    </lineage>
</organism>
<dbReference type="Pfam" id="PF12706">
    <property type="entry name" value="Lactamase_B_2"/>
    <property type="match status" value="1"/>
</dbReference>
<dbReference type="EMBL" id="CAJNOI010000183">
    <property type="protein sequence ID" value="CAF1165109.1"/>
    <property type="molecule type" value="Genomic_DNA"/>
</dbReference>
<dbReference type="Gene3D" id="3.60.15.10">
    <property type="entry name" value="Ribonuclease Z/Hydroxyacylglutathione hydrolase-like"/>
    <property type="match status" value="1"/>
</dbReference>
<dbReference type="InterPro" id="IPR001279">
    <property type="entry name" value="Metallo-B-lactamas"/>
</dbReference>
<dbReference type="InterPro" id="IPR036866">
    <property type="entry name" value="RibonucZ/Hydroxyglut_hydro"/>
</dbReference>
<keyword evidence="4" id="KW-1185">Reference proteome</keyword>
<dbReference type="OrthoDB" id="9971601at2759"/>
<accession>A0A814TUT9</accession>
<feature type="domain" description="Metallo-beta-lactamase" evidence="1">
    <location>
        <begin position="23"/>
        <end position="164"/>
    </location>
</feature>
<dbReference type="SUPFAM" id="SSF56281">
    <property type="entry name" value="Metallo-hydrolase/oxidoreductase"/>
    <property type="match status" value="1"/>
</dbReference>
<reference evidence="2" key="1">
    <citation type="submission" date="2021-02" db="EMBL/GenBank/DDBJ databases">
        <authorList>
            <person name="Nowell W R."/>
        </authorList>
    </citation>
    <scope>NUCLEOTIDE SEQUENCE</scope>
</reference>
<dbReference type="PANTHER" id="PTHR36142:SF2">
    <property type="entry name" value="METALLO-HYDROLASE_OXIDOREDUCTASE SUPERFAMILY PROTEIN"/>
    <property type="match status" value="1"/>
</dbReference>
<protein>
    <recommendedName>
        <fullName evidence="1">Metallo-beta-lactamase domain-containing protein</fullName>
    </recommendedName>
</protein>
<dbReference type="EMBL" id="CAJNOM010000347">
    <property type="protein sequence ID" value="CAF1379199.1"/>
    <property type="molecule type" value="Genomic_DNA"/>
</dbReference>
<evidence type="ECO:0000313" key="3">
    <source>
        <dbReference type="EMBL" id="CAF1379199.1"/>
    </source>
</evidence>
<dbReference type="AlphaFoldDB" id="A0A814TUT9"/>
<evidence type="ECO:0000313" key="4">
    <source>
        <dbReference type="Proteomes" id="UP000663832"/>
    </source>
</evidence>
<evidence type="ECO:0000313" key="2">
    <source>
        <dbReference type="EMBL" id="CAF1165109.1"/>
    </source>
</evidence>
<gene>
    <name evidence="2" type="ORF">BJG266_LOCUS24864</name>
    <name evidence="3" type="ORF">QVE165_LOCUS35555</name>
</gene>